<sequence>MEFRLKLLIFISAMDNAQTINIFYTIIRRCLDELSLTQLGRHYFNSKDARHVREYNMSILLRFETAIRIYEDQLMLCIENRFKMVRRDSMYDLVKKEMQACQGNRVRVQEKMNEMFGCSTIITLYNNKLYRFTRLDWSSHALKKYYDENNNTLPSRLILYKDGAGDGQIPYNKNTEVKLVRDACDMVTERVAKLSGKVHKSIKLAFIIVTKRVNMRILKANAINPDPGTVVDTVVTRPERMDFYLVPQFVNQGTVTPVSYNIIFDETELGPDKHQQLAFKLCYLYYNWQGTVRVPAPCQYAHKLAFLTAQSLHGDSDEKLRDKLFFL</sequence>
<organism evidence="3">
    <name type="scientific">Caenorhabditis remanei</name>
    <name type="common">Caenorhabditis vulgaris</name>
    <dbReference type="NCBI Taxonomy" id="31234"/>
    <lineage>
        <taxon>Eukaryota</taxon>
        <taxon>Metazoa</taxon>
        <taxon>Ecdysozoa</taxon>
        <taxon>Nematoda</taxon>
        <taxon>Chromadorea</taxon>
        <taxon>Rhabditida</taxon>
        <taxon>Rhabditina</taxon>
        <taxon>Rhabditomorpha</taxon>
        <taxon>Rhabditoidea</taxon>
        <taxon>Rhabditidae</taxon>
        <taxon>Peloderinae</taxon>
        <taxon>Caenorhabditis</taxon>
    </lineage>
</organism>
<reference evidence="2" key="1">
    <citation type="submission" date="2007-07" db="EMBL/GenBank/DDBJ databases">
        <title>PCAP assembly of the Caenorhabditis remanei genome.</title>
        <authorList>
            <consortium name="The Caenorhabditis remanei Sequencing Consortium"/>
            <person name="Wilson R.K."/>
        </authorList>
    </citation>
    <scope>NUCLEOTIDE SEQUENCE [LARGE SCALE GENOMIC DNA]</scope>
    <source>
        <strain evidence="2">PB4641</strain>
    </source>
</reference>
<dbReference type="PANTHER" id="PTHR22891">
    <property type="entry name" value="EUKARYOTIC TRANSLATION INITIATION FACTOR 2C"/>
    <property type="match status" value="1"/>
</dbReference>
<dbReference type="AlphaFoldDB" id="E3NHU2"/>
<keyword evidence="3" id="KW-1185">Reference proteome</keyword>
<dbReference type="InterPro" id="IPR036397">
    <property type="entry name" value="RNaseH_sf"/>
</dbReference>
<feature type="domain" description="Piwi" evidence="1">
    <location>
        <begin position="146"/>
        <end position="313"/>
    </location>
</feature>
<dbReference type="Gene3D" id="3.30.420.10">
    <property type="entry name" value="Ribonuclease H-like superfamily/Ribonuclease H"/>
    <property type="match status" value="1"/>
</dbReference>
<dbReference type="STRING" id="31234.E3NHU2"/>
<proteinExistence type="predicted"/>
<evidence type="ECO:0000313" key="3">
    <source>
        <dbReference type="Proteomes" id="UP000008281"/>
    </source>
</evidence>
<evidence type="ECO:0000259" key="1">
    <source>
        <dbReference type="PROSITE" id="PS50822"/>
    </source>
</evidence>
<gene>
    <name evidence="2" type="ORF">CRE_23165</name>
</gene>
<dbReference type="HOGENOM" id="CLU_850577_0_0_1"/>
<dbReference type="SUPFAM" id="SSF53098">
    <property type="entry name" value="Ribonuclease H-like"/>
    <property type="match status" value="1"/>
</dbReference>
<dbReference type="InterPro" id="IPR003165">
    <property type="entry name" value="Piwi"/>
</dbReference>
<accession>E3NHU2</accession>
<dbReference type="GO" id="GO:0003676">
    <property type="term" value="F:nucleic acid binding"/>
    <property type="evidence" value="ECO:0007669"/>
    <property type="project" value="InterPro"/>
</dbReference>
<protein>
    <recommendedName>
        <fullName evidence="1">Piwi domain-containing protein</fullName>
    </recommendedName>
</protein>
<name>E3NHU2_CAERE</name>
<dbReference type="OrthoDB" id="445936at2759"/>
<dbReference type="InterPro" id="IPR012337">
    <property type="entry name" value="RNaseH-like_sf"/>
</dbReference>
<dbReference type="SUPFAM" id="SSF101690">
    <property type="entry name" value="PAZ domain"/>
    <property type="match status" value="1"/>
</dbReference>
<dbReference type="eggNOG" id="KOG1042">
    <property type="taxonomic scope" value="Eukaryota"/>
</dbReference>
<dbReference type="InterPro" id="IPR036085">
    <property type="entry name" value="PAZ_dom_sf"/>
</dbReference>
<dbReference type="PROSITE" id="PS50822">
    <property type="entry name" value="PIWI"/>
    <property type="match status" value="1"/>
</dbReference>
<evidence type="ECO:0000313" key="2">
    <source>
        <dbReference type="EMBL" id="EFO98399.1"/>
    </source>
</evidence>
<dbReference type="EMBL" id="DS268685">
    <property type="protein sequence ID" value="EFO98399.1"/>
    <property type="molecule type" value="Genomic_DNA"/>
</dbReference>
<dbReference type="InParanoid" id="E3NHU2"/>
<dbReference type="Pfam" id="PF02171">
    <property type="entry name" value="Piwi"/>
    <property type="match status" value="1"/>
</dbReference>
<dbReference type="Proteomes" id="UP000008281">
    <property type="component" value="Unassembled WGS sequence"/>
</dbReference>
<dbReference type="SMART" id="SM00950">
    <property type="entry name" value="Piwi"/>
    <property type="match status" value="1"/>
</dbReference>